<comment type="caution">
    <text evidence="6">The sequence shown here is derived from an EMBL/GenBank/DDBJ whole genome shotgun (WGS) entry which is preliminary data.</text>
</comment>
<accession>A0ABU5IKP4</accession>
<evidence type="ECO:0000259" key="5">
    <source>
        <dbReference type="SMART" id="SM00563"/>
    </source>
</evidence>
<keyword evidence="2" id="KW-0808">Transferase</keyword>
<feature type="domain" description="Phospholipid/glycerol acyltransferase" evidence="5">
    <location>
        <begin position="86"/>
        <end position="194"/>
    </location>
</feature>
<reference evidence="6 7" key="1">
    <citation type="submission" date="2023-11" db="EMBL/GenBank/DDBJ databases">
        <title>Draft genome of Azohydromonas lata strain H1 (DSM1123), a polyhydroxyalkanoate producer.</title>
        <authorList>
            <person name="Traversa D."/>
            <person name="D'Addabbo P."/>
            <person name="Pazzani C."/>
            <person name="Manzari C."/>
            <person name="Chiara M."/>
            <person name="Scrascia M."/>
        </authorList>
    </citation>
    <scope>NUCLEOTIDE SEQUENCE [LARGE SCALE GENOMIC DNA]</scope>
    <source>
        <strain evidence="6 7">H1</strain>
    </source>
</reference>
<evidence type="ECO:0000256" key="4">
    <source>
        <dbReference type="SAM" id="Phobius"/>
    </source>
</evidence>
<evidence type="ECO:0000256" key="2">
    <source>
        <dbReference type="ARBA" id="ARBA00022679"/>
    </source>
</evidence>
<dbReference type="PANTHER" id="PTHR10434:SF66">
    <property type="entry name" value="PHOSPHOLIPID_GLYCEROL ACYLTRANSFERASE DOMAIN-CONTAINING PROTEIN"/>
    <property type="match status" value="1"/>
</dbReference>
<proteinExistence type="predicted"/>
<keyword evidence="4" id="KW-1133">Transmembrane helix</keyword>
<dbReference type="Pfam" id="PF01553">
    <property type="entry name" value="Acyltransferase"/>
    <property type="match status" value="1"/>
</dbReference>
<evidence type="ECO:0000313" key="6">
    <source>
        <dbReference type="EMBL" id="MDZ5459477.1"/>
    </source>
</evidence>
<organism evidence="6 7">
    <name type="scientific">Azohydromonas lata</name>
    <dbReference type="NCBI Taxonomy" id="45677"/>
    <lineage>
        <taxon>Bacteria</taxon>
        <taxon>Pseudomonadati</taxon>
        <taxon>Pseudomonadota</taxon>
        <taxon>Betaproteobacteria</taxon>
        <taxon>Burkholderiales</taxon>
        <taxon>Sphaerotilaceae</taxon>
        <taxon>Azohydromonas</taxon>
    </lineage>
</organism>
<dbReference type="PANTHER" id="PTHR10434">
    <property type="entry name" value="1-ACYL-SN-GLYCEROL-3-PHOSPHATE ACYLTRANSFERASE"/>
    <property type="match status" value="1"/>
</dbReference>
<dbReference type="Proteomes" id="UP001293718">
    <property type="component" value="Unassembled WGS sequence"/>
</dbReference>
<dbReference type="CDD" id="cd07989">
    <property type="entry name" value="LPLAT_AGPAT-like"/>
    <property type="match status" value="1"/>
</dbReference>
<dbReference type="RefSeq" id="WP_322467196.1">
    <property type="nucleotide sequence ID" value="NZ_JAXOJX010000044.1"/>
</dbReference>
<evidence type="ECO:0000256" key="1">
    <source>
        <dbReference type="ARBA" id="ARBA00005189"/>
    </source>
</evidence>
<comment type="pathway">
    <text evidence="1">Lipid metabolism.</text>
</comment>
<keyword evidence="4" id="KW-0812">Transmembrane</keyword>
<keyword evidence="4" id="KW-0472">Membrane</keyword>
<gene>
    <name evidence="6" type="ORF">SM757_23125</name>
</gene>
<dbReference type="SMART" id="SM00563">
    <property type="entry name" value="PlsC"/>
    <property type="match status" value="1"/>
</dbReference>
<dbReference type="InterPro" id="IPR002123">
    <property type="entry name" value="Plipid/glycerol_acylTrfase"/>
</dbReference>
<sequence>MAERLDRAWRCCATALCFASFGVGGLLLRLVVFPLLQLLVRQQRARAWLARRVIRHSFRLFVAFMRLLGVLSYEAHGLHRLRRHGLLILANHPSLIDTVFLMALVDRADCIVKASLAVNSFTRGPVRAAGYVCNDSGVGLIDDCLASLSEGGNLIIFPEGTRTPRDGSLRLQRGAANVAVRARVNVTPVRIRVSLPTLGKGEPWWRVPRQRPHFVFQVDDDIPVCDFIDGATSEALAARRLTDHLTTYFASETPRAAA</sequence>
<dbReference type="EMBL" id="JAXOJX010000044">
    <property type="protein sequence ID" value="MDZ5459477.1"/>
    <property type="molecule type" value="Genomic_DNA"/>
</dbReference>
<evidence type="ECO:0000313" key="7">
    <source>
        <dbReference type="Proteomes" id="UP001293718"/>
    </source>
</evidence>
<feature type="transmembrane region" description="Helical" evidence="4">
    <location>
        <begin position="12"/>
        <end position="36"/>
    </location>
</feature>
<dbReference type="SUPFAM" id="SSF69593">
    <property type="entry name" value="Glycerol-3-phosphate (1)-acyltransferase"/>
    <property type="match status" value="1"/>
</dbReference>
<dbReference type="GO" id="GO:0016746">
    <property type="term" value="F:acyltransferase activity"/>
    <property type="evidence" value="ECO:0007669"/>
    <property type="project" value="UniProtKB-KW"/>
</dbReference>
<keyword evidence="3 6" id="KW-0012">Acyltransferase</keyword>
<keyword evidence="7" id="KW-1185">Reference proteome</keyword>
<name>A0ABU5IKP4_9BURK</name>
<protein>
    <submittedName>
        <fullName evidence="6">Lysophospholipid acyltransferase family protein</fullName>
    </submittedName>
</protein>
<evidence type="ECO:0000256" key="3">
    <source>
        <dbReference type="ARBA" id="ARBA00023315"/>
    </source>
</evidence>